<protein>
    <submittedName>
        <fullName evidence="4">Discoidin domain-containing protein</fullName>
    </submittedName>
</protein>
<reference evidence="4" key="2">
    <citation type="submission" date="2021-04" db="EMBL/GenBank/DDBJ databases">
        <authorList>
            <person name="Gilroy R."/>
        </authorList>
    </citation>
    <scope>NUCLEOTIDE SEQUENCE</scope>
    <source>
        <strain evidence="4">CHK187-11901</strain>
    </source>
</reference>
<keyword evidence="1" id="KW-0378">Hydrolase</keyword>
<dbReference type="InterPro" id="IPR008979">
    <property type="entry name" value="Galactose-bd-like_sf"/>
</dbReference>
<dbReference type="PROSITE" id="PS50022">
    <property type="entry name" value="FA58C_3"/>
    <property type="match status" value="2"/>
</dbReference>
<dbReference type="Pfam" id="PF00754">
    <property type="entry name" value="F5_F8_type_C"/>
    <property type="match status" value="2"/>
</dbReference>
<feature type="signal peptide" evidence="2">
    <location>
        <begin position="1"/>
        <end position="28"/>
    </location>
</feature>
<keyword evidence="2" id="KW-0732">Signal</keyword>
<feature type="domain" description="F5/8 type C" evidence="3">
    <location>
        <begin position="21"/>
        <end position="163"/>
    </location>
</feature>
<dbReference type="GO" id="GO:0016787">
    <property type="term" value="F:hydrolase activity"/>
    <property type="evidence" value="ECO:0007669"/>
    <property type="project" value="UniProtKB-KW"/>
</dbReference>
<organism evidence="4 5">
    <name type="scientific">Candidatus Merdibacter merdavium</name>
    <dbReference type="NCBI Taxonomy" id="2838692"/>
    <lineage>
        <taxon>Bacteria</taxon>
        <taxon>Bacillati</taxon>
        <taxon>Bacillota</taxon>
        <taxon>Erysipelotrichia</taxon>
        <taxon>Erysipelotrichales</taxon>
        <taxon>Erysipelotrichaceae</taxon>
        <taxon>Merdibacter</taxon>
    </lineage>
</organism>
<proteinExistence type="predicted"/>
<reference evidence="4" key="1">
    <citation type="journal article" date="2021" name="PeerJ">
        <title>Extensive microbial diversity within the chicken gut microbiome revealed by metagenomics and culture.</title>
        <authorList>
            <person name="Gilroy R."/>
            <person name="Ravi A."/>
            <person name="Getino M."/>
            <person name="Pursley I."/>
            <person name="Horton D.L."/>
            <person name="Alikhan N.F."/>
            <person name="Baker D."/>
            <person name="Gharbi K."/>
            <person name="Hall N."/>
            <person name="Watson M."/>
            <person name="Adriaenssens E.M."/>
            <person name="Foster-Nyarko E."/>
            <person name="Jarju S."/>
            <person name="Secka A."/>
            <person name="Antonio M."/>
            <person name="Oren A."/>
            <person name="Chaudhuri R.R."/>
            <person name="La Ragione R."/>
            <person name="Hildebrand F."/>
            <person name="Pallen M.J."/>
        </authorList>
    </citation>
    <scope>NUCLEOTIDE SEQUENCE</scope>
    <source>
        <strain evidence="4">CHK187-11901</strain>
    </source>
</reference>
<dbReference type="Proteomes" id="UP000823896">
    <property type="component" value="Unassembled WGS sequence"/>
</dbReference>
<dbReference type="Gene3D" id="3.30.379.10">
    <property type="entry name" value="Chitobiase/beta-hexosaminidase domain 2-like"/>
    <property type="match status" value="1"/>
</dbReference>
<name>A0A9D2NPY8_9FIRM</name>
<evidence type="ECO:0000313" key="5">
    <source>
        <dbReference type="Proteomes" id="UP000823896"/>
    </source>
</evidence>
<accession>A0A9D2NPY8</accession>
<gene>
    <name evidence="4" type="ORF">H9702_01605</name>
</gene>
<dbReference type="InterPro" id="IPR029018">
    <property type="entry name" value="Hex-like_dom2"/>
</dbReference>
<evidence type="ECO:0000256" key="2">
    <source>
        <dbReference type="SAM" id="SignalP"/>
    </source>
</evidence>
<feature type="chain" id="PRO_5038779745" evidence="2">
    <location>
        <begin position="29"/>
        <end position="394"/>
    </location>
</feature>
<sequence length="394" mass="43871">MKQNIQKALHALLALMLILTSVSIPVQANDDPAAAEQNIALNKPTNTSGGQGERAVDGDLSTYWDGGVYPGELLVDLEGYYDVSRITVIPYYGGSRYYHYEVYVSDDGFTYDLVGRKDSDEPQTSEGETYEFASRTVKYVKVVMTYNSANPSIHINELQVFGTENTDYEPPETPAEDPNDPLNIAYGKPTRSTANSGFTQLAVDGQNCTAWSGEDYPKYVDVDLMRNYDITSINVCMPQGSTQFAYTVYGSVDGVHFTTIAEMDMHAAAADGDTFTFEDPLTYRVIRVNVTGNSNGEGANSMISEIRVYGSESTVPTVETRESLNLTSYEDWLKENYQVDVDALKDENGHYDIQDTFDDEDVIAEVNGVIRRILGEEYINWFTFELRPSQTGKD</sequence>
<dbReference type="EMBL" id="DWWM01000006">
    <property type="protein sequence ID" value="HJC35809.1"/>
    <property type="molecule type" value="Genomic_DNA"/>
</dbReference>
<dbReference type="AlphaFoldDB" id="A0A9D2NPY8"/>
<dbReference type="Gene3D" id="2.60.120.260">
    <property type="entry name" value="Galactose-binding domain-like"/>
    <property type="match status" value="2"/>
</dbReference>
<dbReference type="SUPFAM" id="SSF49785">
    <property type="entry name" value="Galactose-binding domain-like"/>
    <property type="match status" value="2"/>
</dbReference>
<evidence type="ECO:0000313" key="4">
    <source>
        <dbReference type="EMBL" id="HJC35809.1"/>
    </source>
</evidence>
<comment type="caution">
    <text evidence="4">The sequence shown here is derived from an EMBL/GenBank/DDBJ whole genome shotgun (WGS) entry which is preliminary data.</text>
</comment>
<evidence type="ECO:0000259" key="3">
    <source>
        <dbReference type="PROSITE" id="PS50022"/>
    </source>
</evidence>
<dbReference type="InterPro" id="IPR000421">
    <property type="entry name" value="FA58C"/>
</dbReference>
<feature type="domain" description="F5/8 type C" evidence="3">
    <location>
        <begin position="204"/>
        <end position="311"/>
    </location>
</feature>
<dbReference type="GO" id="GO:0005975">
    <property type="term" value="P:carbohydrate metabolic process"/>
    <property type="evidence" value="ECO:0007669"/>
    <property type="project" value="UniProtKB-ARBA"/>
</dbReference>
<evidence type="ECO:0000256" key="1">
    <source>
        <dbReference type="ARBA" id="ARBA00022801"/>
    </source>
</evidence>